<dbReference type="EMBL" id="JARBHB010000013">
    <property type="protein sequence ID" value="KAJ8870573.1"/>
    <property type="molecule type" value="Genomic_DNA"/>
</dbReference>
<comment type="caution">
    <text evidence="2">The sequence shown here is derived from an EMBL/GenBank/DDBJ whole genome shotgun (WGS) entry which is preliminary data.</text>
</comment>
<reference evidence="2 3" key="1">
    <citation type="submission" date="2023-02" db="EMBL/GenBank/DDBJ databases">
        <title>LHISI_Scaffold_Assembly.</title>
        <authorList>
            <person name="Stuart O.P."/>
            <person name="Cleave R."/>
            <person name="Magrath M.J.L."/>
            <person name="Mikheyev A.S."/>
        </authorList>
    </citation>
    <scope>NUCLEOTIDE SEQUENCE [LARGE SCALE GENOMIC DNA]</scope>
    <source>
        <strain evidence="2">Daus_M_001</strain>
        <tissue evidence="2">Leg muscle</tissue>
    </source>
</reference>
<gene>
    <name evidence="2" type="ORF">PR048_029596</name>
</gene>
<name>A0ABQ9GE53_9NEOP</name>
<feature type="region of interest" description="Disordered" evidence="1">
    <location>
        <begin position="390"/>
        <end position="442"/>
    </location>
</feature>
<evidence type="ECO:0000313" key="3">
    <source>
        <dbReference type="Proteomes" id="UP001159363"/>
    </source>
</evidence>
<keyword evidence="3" id="KW-1185">Reference proteome</keyword>
<feature type="region of interest" description="Disordered" evidence="1">
    <location>
        <begin position="1"/>
        <end position="33"/>
    </location>
</feature>
<sequence length="771" mass="86922">MKQRQNARAGDAREYPPTGTRPTCENPGSTQGRGALVITGPKFICNKPSRDYPLGYNESHGEEGVRPDFRTRVFSGISLPPLHSDAHFTLIGSQGRSRIEHLLALVTDFAPPTSSERERQNDLQKHQLQVAGRREDESRGTPSQLPYHQRPNVSFPGKKWLNIGKFRVLNNLQARLSVLYVFDPHIYVHWLLPECVCSQFYLKPSGDQEFGASFLAAVSPLASHQGKPGSIPCPVTRFFACGNRARRCRWLAGFLGDLPFPPPIHSDLPQSPLSALKDLAVKSRPNHFTDSQTSSFTREILYGCPEEWRVSCVRRWCVTYAVVARAVGRALSITLARVTKSAAPTRRRAEVEDFGARLGLRYVDHPSTTGLTTRTGWCWVSLSRPRPLPKAQVRKFDRNRTPKRTTPPEQEGSDELATGREHTKHTTCNLTKRGTLKQRQTQKRTSTIKISFRKPLFHTVYDASWRTVAQLSPSTVTPDNQCIVDIGMSVHTTVDSSLHVIEFTNVSDCTPIQIPARSRDRALDVRLSASDVGFSCRYTGPLKRRPHKFTNPSTDFLCVIFRLQTFDYQPRQTGSLKHVFKWLRKVGLLASHQGEPVSLPGWVTPGFSHVGIESDDSAGRRVLSGISHFPRTCIPALLHTHLYAAIHVKNELFENEKILQIHTRRNCSQICYMSVYVHYPSKHRAFTHFGFSTVCIHDRREYISSKPVFIFYGVEVEQLNNGGAHVSRRSPSHDMIDVKHVYTEVDSAIGSQFIRHVLDDSEPTTDLQGNK</sequence>
<proteinExistence type="predicted"/>
<organism evidence="2 3">
    <name type="scientific">Dryococelus australis</name>
    <dbReference type="NCBI Taxonomy" id="614101"/>
    <lineage>
        <taxon>Eukaryota</taxon>
        <taxon>Metazoa</taxon>
        <taxon>Ecdysozoa</taxon>
        <taxon>Arthropoda</taxon>
        <taxon>Hexapoda</taxon>
        <taxon>Insecta</taxon>
        <taxon>Pterygota</taxon>
        <taxon>Neoptera</taxon>
        <taxon>Polyneoptera</taxon>
        <taxon>Phasmatodea</taxon>
        <taxon>Verophasmatodea</taxon>
        <taxon>Anareolatae</taxon>
        <taxon>Phasmatidae</taxon>
        <taxon>Eurycanthinae</taxon>
        <taxon>Dryococelus</taxon>
    </lineage>
</organism>
<feature type="compositionally biased region" description="Basic and acidic residues" evidence="1">
    <location>
        <begin position="115"/>
        <end position="125"/>
    </location>
</feature>
<evidence type="ECO:0000313" key="2">
    <source>
        <dbReference type="EMBL" id="KAJ8870573.1"/>
    </source>
</evidence>
<protein>
    <submittedName>
        <fullName evidence="2">Uncharacterized protein</fullName>
    </submittedName>
</protein>
<feature type="compositionally biased region" description="Polar residues" evidence="1">
    <location>
        <begin position="20"/>
        <end position="32"/>
    </location>
</feature>
<accession>A0ABQ9GE53</accession>
<dbReference type="Proteomes" id="UP001159363">
    <property type="component" value="Chromosome 12"/>
</dbReference>
<evidence type="ECO:0000256" key="1">
    <source>
        <dbReference type="SAM" id="MobiDB-lite"/>
    </source>
</evidence>
<feature type="region of interest" description="Disordered" evidence="1">
    <location>
        <begin position="111"/>
        <end position="151"/>
    </location>
</feature>